<dbReference type="Proteomes" id="UP000327294">
    <property type="component" value="Chromosome"/>
</dbReference>
<accession>A0A5P8KGF8</accession>
<dbReference type="EMBL" id="CP045096">
    <property type="protein sequence ID" value="QFR02091.1"/>
    <property type="molecule type" value="Genomic_DNA"/>
</dbReference>
<organism evidence="2 3">
    <name type="scientific">Streptomyces phaeolivaceus</name>
    <dbReference type="NCBI Taxonomy" id="2653200"/>
    <lineage>
        <taxon>Bacteria</taxon>
        <taxon>Bacillati</taxon>
        <taxon>Actinomycetota</taxon>
        <taxon>Actinomycetes</taxon>
        <taxon>Kitasatosporales</taxon>
        <taxon>Streptomycetaceae</taxon>
        <taxon>Streptomyces</taxon>
    </lineage>
</organism>
<keyword evidence="3" id="KW-1185">Reference proteome</keyword>
<dbReference type="KEGG" id="sphv:F9278_44685"/>
<protein>
    <submittedName>
        <fullName evidence="2">Uncharacterized protein</fullName>
    </submittedName>
</protein>
<evidence type="ECO:0000256" key="1">
    <source>
        <dbReference type="SAM" id="MobiDB-lite"/>
    </source>
</evidence>
<gene>
    <name evidence="2" type="ORF">F9278_44685</name>
</gene>
<reference evidence="2 3" key="1">
    <citation type="submission" date="2019-10" db="EMBL/GenBank/DDBJ databases">
        <title>Streptomyces sp. strain GY16 isolated from leaves of Broussonetia papyrifera.</title>
        <authorList>
            <person name="Mo P."/>
        </authorList>
    </citation>
    <scope>NUCLEOTIDE SEQUENCE [LARGE SCALE GENOMIC DNA]</scope>
    <source>
        <strain evidence="2 3">GY16</strain>
    </source>
</reference>
<sequence length="85" mass="8655">MSVLTIEPGEVPAAEEPPDTGERHRLTAVTGLAALSLDAMASVGETAAAEPGTRVTVLIAEVEPVRPGGASRAVPRALQTTVLRA</sequence>
<name>A0A5P8KGF8_9ACTN</name>
<evidence type="ECO:0000313" key="3">
    <source>
        <dbReference type="Proteomes" id="UP000327294"/>
    </source>
</evidence>
<feature type="region of interest" description="Disordered" evidence="1">
    <location>
        <begin position="1"/>
        <end position="21"/>
    </location>
</feature>
<evidence type="ECO:0000313" key="2">
    <source>
        <dbReference type="EMBL" id="QFR02091.1"/>
    </source>
</evidence>
<proteinExistence type="predicted"/>
<dbReference type="AlphaFoldDB" id="A0A5P8KGF8"/>